<evidence type="ECO:0000259" key="3">
    <source>
        <dbReference type="Pfam" id="PF00149"/>
    </source>
</evidence>
<dbReference type="PANTHER" id="PTHR43143:SF5">
    <property type="entry name" value="SECRETED PROTEIN"/>
    <property type="match status" value="1"/>
</dbReference>
<dbReference type="EMBL" id="RZNB01000004">
    <property type="protein sequence ID" value="RWZ49863.1"/>
    <property type="molecule type" value="Genomic_DNA"/>
</dbReference>
<keyword evidence="6" id="KW-1185">Reference proteome</keyword>
<dbReference type="InterPro" id="IPR004843">
    <property type="entry name" value="Calcineurin-like_PHP"/>
</dbReference>
<dbReference type="Pfam" id="PF00149">
    <property type="entry name" value="Metallophos"/>
    <property type="match status" value="1"/>
</dbReference>
<dbReference type="GO" id="GO:0016787">
    <property type="term" value="F:hydrolase activity"/>
    <property type="evidence" value="ECO:0007669"/>
    <property type="project" value="InterPro"/>
</dbReference>
<feature type="signal peptide" evidence="2">
    <location>
        <begin position="1"/>
        <end position="29"/>
    </location>
</feature>
<gene>
    <name evidence="5" type="ORF">ELQ90_10945</name>
</gene>
<accession>A0A3S3Z889</accession>
<organism evidence="5 6">
    <name type="scientific">Labedella phragmitis</name>
    <dbReference type="NCBI Taxonomy" id="2498849"/>
    <lineage>
        <taxon>Bacteria</taxon>
        <taxon>Bacillati</taxon>
        <taxon>Actinomycetota</taxon>
        <taxon>Actinomycetes</taxon>
        <taxon>Micrococcales</taxon>
        <taxon>Microbacteriaceae</taxon>
        <taxon>Labedella</taxon>
    </lineage>
</organism>
<feature type="chain" id="PRO_5038949180" evidence="2">
    <location>
        <begin position="30"/>
        <end position="526"/>
    </location>
</feature>
<evidence type="ECO:0000259" key="4">
    <source>
        <dbReference type="Pfam" id="PF18885"/>
    </source>
</evidence>
<dbReference type="InterPro" id="IPR029052">
    <property type="entry name" value="Metallo-depent_PP-like"/>
</dbReference>
<evidence type="ECO:0000313" key="5">
    <source>
        <dbReference type="EMBL" id="RWZ49863.1"/>
    </source>
</evidence>
<dbReference type="PANTHER" id="PTHR43143">
    <property type="entry name" value="METALLOPHOSPHOESTERASE, CALCINEURIN SUPERFAMILY"/>
    <property type="match status" value="1"/>
</dbReference>
<dbReference type="InterPro" id="IPR043708">
    <property type="entry name" value="DUF5648"/>
</dbReference>
<protein>
    <submittedName>
        <fullName evidence="5">Metallophosphoesterase</fullName>
    </submittedName>
</protein>
<dbReference type="Pfam" id="PF18885">
    <property type="entry name" value="DUF5648"/>
    <property type="match status" value="1"/>
</dbReference>
<feature type="domain" description="Calcineurin-like phosphoesterase" evidence="3">
    <location>
        <begin position="242"/>
        <end position="457"/>
    </location>
</feature>
<dbReference type="AlphaFoldDB" id="A0A3S3Z889"/>
<evidence type="ECO:0000256" key="1">
    <source>
        <dbReference type="SAM" id="MobiDB-lite"/>
    </source>
</evidence>
<name>A0A3S3Z889_9MICO</name>
<dbReference type="OrthoDB" id="9772095at2"/>
<sequence>MSASKKLLATIGLSALVVGSALTATAASAATDDCTPLRQDVFQAVNPDSSQSLLTVSERETIRAADVWGFTESRGAVFEASPKKKDGLVPVYRLYKDERFVWIPEKRGSDEIERAQSVFGWDLQKIDFWASPTPIDCGIGVHRLWNQELQTFRMEADSARVEALLADGWRDQGARFWVAPNDDAPTPTPSPTQSDPAPTPTPSPTQSDPAPTPAPEPEPEQPTPGPVPPSESPADADGTFSLAIIPDTQMEMGRTTRFAQRNEWLVENKEELDLRYALHTGDVTNWGEKDPAQYTVASDAMKVLEDGGIPAAIAIGNHDTSAVCPGGASCPGENPSITIRDTPLFNETFPATRYTNISAVYETGRVDNQVQIFSAGGADFLILTLELWPRTEVVEWAKEIVASHPGHNVIVNTHSYLEGDGSIMQGDGGYGATSPQYLYDELISRYANVKMVFSGHVGMSNQRTDVGVNGNRIASFLGGFHSPLNPVKLVEVDVDAGTLTAEVHVPQTKTHESQYDATIEGIDFIE</sequence>
<evidence type="ECO:0000256" key="2">
    <source>
        <dbReference type="SAM" id="SignalP"/>
    </source>
</evidence>
<dbReference type="RefSeq" id="WP_128495323.1">
    <property type="nucleotide sequence ID" value="NZ_RZNB01000004.1"/>
</dbReference>
<feature type="domain" description="DUF5648" evidence="4">
    <location>
        <begin position="35"/>
        <end position="98"/>
    </location>
</feature>
<dbReference type="SUPFAM" id="SSF56300">
    <property type="entry name" value="Metallo-dependent phosphatases"/>
    <property type="match status" value="1"/>
</dbReference>
<comment type="caution">
    <text evidence="5">The sequence shown here is derived from an EMBL/GenBank/DDBJ whole genome shotgun (WGS) entry which is preliminary data.</text>
</comment>
<evidence type="ECO:0000313" key="6">
    <source>
        <dbReference type="Proteomes" id="UP000288547"/>
    </source>
</evidence>
<keyword evidence="2" id="KW-0732">Signal</keyword>
<proteinExistence type="predicted"/>
<feature type="region of interest" description="Disordered" evidence="1">
    <location>
        <begin position="177"/>
        <end position="238"/>
    </location>
</feature>
<reference evidence="5 6" key="1">
    <citation type="submission" date="2018-12" db="EMBL/GenBank/DDBJ databases">
        <authorList>
            <person name="Li F."/>
        </authorList>
    </citation>
    <scope>NUCLEOTIDE SEQUENCE [LARGE SCALE GENOMIC DNA]</scope>
    <source>
        <strain evidence="5 6">11W25H-1</strain>
    </source>
</reference>
<dbReference type="Gene3D" id="3.60.21.10">
    <property type="match status" value="1"/>
</dbReference>
<feature type="compositionally biased region" description="Pro residues" evidence="1">
    <location>
        <begin position="210"/>
        <end position="231"/>
    </location>
</feature>
<dbReference type="InterPro" id="IPR051918">
    <property type="entry name" value="STPP_CPPED1"/>
</dbReference>
<dbReference type="Proteomes" id="UP000288547">
    <property type="component" value="Unassembled WGS sequence"/>
</dbReference>